<dbReference type="AlphaFoldDB" id="A0AAN9V733"/>
<evidence type="ECO:0000313" key="3">
    <source>
        <dbReference type="Proteomes" id="UP001378592"/>
    </source>
</evidence>
<organism evidence="2 3">
    <name type="scientific">Gryllus longicercus</name>
    <dbReference type="NCBI Taxonomy" id="2509291"/>
    <lineage>
        <taxon>Eukaryota</taxon>
        <taxon>Metazoa</taxon>
        <taxon>Ecdysozoa</taxon>
        <taxon>Arthropoda</taxon>
        <taxon>Hexapoda</taxon>
        <taxon>Insecta</taxon>
        <taxon>Pterygota</taxon>
        <taxon>Neoptera</taxon>
        <taxon>Polyneoptera</taxon>
        <taxon>Orthoptera</taxon>
        <taxon>Ensifera</taxon>
        <taxon>Gryllidea</taxon>
        <taxon>Grylloidea</taxon>
        <taxon>Gryllidae</taxon>
        <taxon>Gryllinae</taxon>
        <taxon>Gryllus</taxon>
    </lineage>
</organism>
<name>A0AAN9V733_9ORTH</name>
<sequence>MMKLPSWFVVGLWLLVANWCILAYGDNGACVPGQKVGSQVVINSHRNDTGHWVSQVEVINKDAEAKHNSMDMDVREYTFRCKADKLKYGSTNQSFTTTSVKLIDPRPAGARDAALEARFTAVARVLGRRRLLFFSEARLTWEEARRACAGRGMRLAHYSHSNAPALNWLLRSGESFYLSDVFVSTGDETVDKHADQTDLESVFCPTFDGYRMKNSFRCTTKLPFFCQRDQTA</sequence>
<dbReference type="EMBL" id="JAZDUA010000711">
    <property type="protein sequence ID" value="KAK7789747.1"/>
    <property type="molecule type" value="Genomic_DNA"/>
</dbReference>
<protein>
    <recommendedName>
        <fullName evidence="4">Accessory gland protein</fullName>
    </recommendedName>
</protein>
<proteinExistence type="predicted"/>
<feature type="signal peptide" evidence="1">
    <location>
        <begin position="1"/>
        <end position="23"/>
    </location>
</feature>
<dbReference type="Gene3D" id="3.10.100.10">
    <property type="entry name" value="Mannose-Binding Protein A, subunit A"/>
    <property type="match status" value="1"/>
</dbReference>
<accession>A0AAN9V733</accession>
<gene>
    <name evidence="2" type="ORF">R5R35_005168</name>
</gene>
<keyword evidence="3" id="KW-1185">Reference proteome</keyword>
<evidence type="ECO:0000313" key="2">
    <source>
        <dbReference type="EMBL" id="KAK7789747.1"/>
    </source>
</evidence>
<dbReference type="InterPro" id="IPR016187">
    <property type="entry name" value="CTDL_fold"/>
</dbReference>
<dbReference type="Proteomes" id="UP001378592">
    <property type="component" value="Unassembled WGS sequence"/>
</dbReference>
<comment type="caution">
    <text evidence="2">The sequence shown here is derived from an EMBL/GenBank/DDBJ whole genome shotgun (WGS) entry which is preliminary data.</text>
</comment>
<feature type="chain" id="PRO_5042968112" description="Accessory gland protein" evidence="1">
    <location>
        <begin position="24"/>
        <end position="232"/>
    </location>
</feature>
<dbReference type="CDD" id="cd00037">
    <property type="entry name" value="CLECT"/>
    <property type="match status" value="1"/>
</dbReference>
<keyword evidence="1" id="KW-0732">Signal</keyword>
<reference evidence="2 3" key="1">
    <citation type="submission" date="2024-03" db="EMBL/GenBank/DDBJ databases">
        <title>The genome assembly and annotation of the cricket Gryllus longicercus Weissman &amp; Gray.</title>
        <authorList>
            <person name="Szrajer S."/>
            <person name="Gray D."/>
            <person name="Ylla G."/>
        </authorList>
    </citation>
    <scope>NUCLEOTIDE SEQUENCE [LARGE SCALE GENOMIC DNA]</scope>
    <source>
        <strain evidence="2">DAG 2021-001</strain>
        <tissue evidence="2">Whole body minus gut</tissue>
    </source>
</reference>
<dbReference type="SUPFAM" id="SSF56436">
    <property type="entry name" value="C-type lectin-like"/>
    <property type="match status" value="1"/>
</dbReference>
<dbReference type="InterPro" id="IPR016186">
    <property type="entry name" value="C-type_lectin-like/link_sf"/>
</dbReference>
<evidence type="ECO:0008006" key="4">
    <source>
        <dbReference type="Google" id="ProtNLM"/>
    </source>
</evidence>
<evidence type="ECO:0000256" key="1">
    <source>
        <dbReference type="SAM" id="SignalP"/>
    </source>
</evidence>